<keyword evidence="2" id="KW-1185">Reference proteome</keyword>
<name>A0A6G1JT71_9PLEO</name>
<gene>
    <name evidence="1" type="ORF">K504DRAFT_170844</name>
</gene>
<sequence length="186" mass="19827">MSGGIWRYLAVSGRVWPCLAVFGGIWGRMRRAHLASTVHSLCIYPLWLNNVWCKSRIAIVVDLSAVGTGNVAQTLCQSYMALSSLPTSTAGFALSCPVLSCLALPCPALPCPLNSRPSFLPSPPSSRAATHPHANVSRPSGAAVEWDRWSICRLLLSTRARVSPLTLDDVGCLCMSSDVSSCLSPA</sequence>
<proteinExistence type="predicted"/>
<dbReference type="Proteomes" id="UP000799428">
    <property type="component" value="Unassembled WGS sequence"/>
</dbReference>
<protein>
    <submittedName>
        <fullName evidence="1">Uncharacterized protein</fullName>
    </submittedName>
</protein>
<dbReference type="AlphaFoldDB" id="A0A6G1JT71"/>
<dbReference type="EMBL" id="MU005785">
    <property type="protein sequence ID" value="KAF2703748.1"/>
    <property type="molecule type" value="Genomic_DNA"/>
</dbReference>
<reference evidence="1" key="1">
    <citation type="journal article" date="2020" name="Stud. Mycol.">
        <title>101 Dothideomycetes genomes: a test case for predicting lifestyles and emergence of pathogens.</title>
        <authorList>
            <person name="Haridas S."/>
            <person name="Albert R."/>
            <person name="Binder M."/>
            <person name="Bloem J."/>
            <person name="Labutti K."/>
            <person name="Salamov A."/>
            <person name="Andreopoulos B."/>
            <person name="Baker S."/>
            <person name="Barry K."/>
            <person name="Bills G."/>
            <person name="Bluhm B."/>
            <person name="Cannon C."/>
            <person name="Castanera R."/>
            <person name="Culley D."/>
            <person name="Daum C."/>
            <person name="Ezra D."/>
            <person name="Gonzalez J."/>
            <person name="Henrissat B."/>
            <person name="Kuo A."/>
            <person name="Liang C."/>
            <person name="Lipzen A."/>
            <person name="Lutzoni F."/>
            <person name="Magnuson J."/>
            <person name="Mondo S."/>
            <person name="Nolan M."/>
            <person name="Ohm R."/>
            <person name="Pangilinan J."/>
            <person name="Park H.-J."/>
            <person name="Ramirez L."/>
            <person name="Alfaro M."/>
            <person name="Sun H."/>
            <person name="Tritt A."/>
            <person name="Yoshinaga Y."/>
            <person name="Zwiers L.-H."/>
            <person name="Turgeon B."/>
            <person name="Goodwin S."/>
            <person name="Spatafora J."/>
            <person name="Crous P."/>
            <person name="Grigoriev I."/>
        </authorList>
    </citation>
    <scope>NUCLEOTIDE SEQUENCE</scope>
    <source>
        <strain evidence="1">CBS 279.74</strain>
    </source>
</reference>
<evidence type="ECO:0000313" key="2">
    <source>
        <dbReference type="Proteomes" id="UP000799428"/>
    </source>
</evidence>
<evidence type="ECO:0000313" key="1">
    <source>
        <dbReference type="EMBL" id="KAF2703748.1"/>
    </source>
</evidence>
<organism evidence="1 2">
    <name type="scientific">Pleomassaria siparia CBS 279.74</name>
    <dbReference type="NCBI Taxonomy" id="1314801"/>
    <lineage>
        <taxon>Eukaryota</taxon>
        <taxon>Fungi</taxon>
        <taxon>Dikarya</taxon>
        <taxon>Ascomycota</taxon>
        <taxon>Pezizomycotina</taxon>
        <taxon>Dothideomycetes</taxon>
        <taxon>Pleosporomycetidae</taxon>
        <taxon>Pleosporales</taxon>
        <taxon>Pleomassariaceae</taxon>
        <taxon>Pleomassaria</taxon>
    </lineage>
</organism>
<accession>A0A6G1JT71</accession>